<comment type="subcellular location">
    <subcellularLocation>
        <location evidence="1 9">Secreted</location>
        <location evidence="1 9">Extracellular space</location>
        <location evidence="1 9">Extracellular matrix</location>
    </subcellularLocation>
</comment>
<dbReference type="GO" id="GO:0030182">
    <property type="term" value="P:neuron differentiation"/>
    <property type="evidence" value="ECO:0007669"/>
    <property type="project" value="TreeGrafter"/>
</dbReference>
<dbReference type="PANTHER" id="PTHR12027:SF99">
    <property type="entry name" value="PROTEIN WNT"/>
    <property type="match status" value="1"/>
</dbReference>
<dbReference type="InterPro" id="IPR018161">
    <property type="entry name" value="Wnt_CS"/>
</dbReference>
<dbReference type="FunFam" id="3.30.2460.20:FF:000001">
    <property type="entry name" value="Wnt homolog"/>
    <property type="match status" value="1"/>
</dbReference>
<dbReference type="GO" id="GO:0005125">
    <property type="term" value="F:cytokine activity"/>
    <property type="evidence" value="ECO:0007669"/>
    <property type="project" value="TreeGrafter"/>
</dbReference>
<evidence type="ECO:0000313" key="11">
    <source>
        <dbReference type="RefSeq" id="XP_036365840.1"/>
    </source>
</evidence>
<comment type="function">
    <text evidence="9">Ligand for members of the frizzled family of seven transmembrane receptors.</text>
</comment>
<evidence type="ECO:0000256" key="4">
    <source>
        <dbReference type="ARBA" id="ARBA00022525"/>
    </source>
</evidence>
<dbReference type="PRINTS" id="PR01349">
    <property type="entry name" value="WNTPROTEIN"/>
</dbReference>
<evidence type="ECO:0000256" key="8">
    <source>
        <dbReference type="ARBA" id="ARBA00023288"/>
    </source>
</evidence>
<accession>A0A7E6FES6</accession>
<evidence type="ECO:0000256" key="3">
    <source>
        <dbReference type="ARBA" id="ARBA00022473"/>
    </source>
</evidence>
<dbReference type="GO" id="GO:0005615">
    <property type="term" value="C:extracellular space"/>
    <property type="evidence" value="ECO:0007669"/>
    <property type="project" value="TreeGrafter"/>
</dbReference>
<keyword evidence="8" id="KW-0449">Lipoprotein</keyword>
<dbReference type="InterPro" id="IPR009143">
    <property type="entry name" value="Wnt6"/>
</dbReference>
<evidence type="ECO:0000256" key="9">
    <source>
        <dbReference type="RuleBase" id="RU003500"/>
    </source>
</evidence>
<dbReference type="GO" id="GO:0045165">
    <property type="term" value="P:cell fate commitment"/>
    <property type="evidence" value="ECO:0007669"/>
    <property type="project" value="TreeGrafter"/>
</dbReference>
<keyword evidence="10" id="KW-1185">Reference proteome</keyword>
<protein>
    <recommendedName>
        <fullName evidence="9">Protein Wnt</fullName>
    </recommendedName>
</protein>
<dbReference type="PANTHER" id="PTHR12027">
    <property type="entry name" value="WNT RELATED"/>
    <property type="match status" value="1"/>
</dbReference>
<keyword evidence="7" id="KW-1015">Disulfide bond</keyword>
<dbReference type="KEGG" id="osn:115220288"/>
<reference evidence="11" key="1">
    <citation type="submission" date="2025-08" db="UniProtKB">
        <authorList>
            <consortium name="RefSeq"/>
        </authorList>
    </citation>
    <scope>IDENTIFICATION</scope>
</reference>
<proteinExistence type="inferred from homology"/>
<dbReference type="GO" id="GO:0005109">
    <property type="term" value="F:frizzled binding"/>
    <property type="evidence" value="ECO:0007669"/>
    <property type="project" value="TreeGrafter"/>
</dbReference>
<dbReference type="SMART" id="SM00097">
    <property type="entry name" value="WNT1"/>
    <property type="match status" value="1"/>
</dbReference>
<evidence type="ECO:0000256" key="6">
    <source>
        <dbReference type="ARBA" id="ARBA00022687"/>
    </source>
</evidence>
<evidence type="ECO:0000256" key="5">
    <source>
        <dbReference type="ARBA" id="ARBA00022530"/>
    </source>
</evidence>
<sequence length="337" mass="38496">MVHNVNFSMYLGLASSYQTIPVEVKQNGKQRRCSSLSFLLPRQRDLCNTEDKLLEVITKGAAIGISECQHQFRSRRWNCTTFNTTNVFGEVLNIKSRETAYLYAIFSAGIMYSVSRGCSKGQLNHCGCGQKLRVDENPDDFEWGGCSDNILFGSKFSRDFVDTVERREIGMGLMNLWNNGAGRKAIKANIKKVCKCHGVSGSCSVRICWRSMDSFRSTGSYLFKRYDSASQMKFSRKKRKLKPLRRLLKKPSKKDLVYLKQSPDFCLTNTTYGSLGTRNRRCKRESNGLDGCVLMCCGRGFVTIPKVVTEDCHCKFYWCCFVLCKKCTQRLDMHYCN</sequence>
<name>A0A7E6FES6_9MOLL</name>
<keyword evidence="3 9" id="KW-0217">Developmental protein</keyword>
<evidence type="ECO:0000256" key="7">
    <source>
        <dbReference type="ARBA" id="ARBA00023157"/>
    </source>
</evidence>
<evidence type="ECO:0000256" key="1">
    <source>
        <dbReference type="ARBA" id="ARBA00004498"/>
    </source>
</evidence>
<dbReference type="PROSITE" id="PS00246">
    <property type="entry name" value="WNT1"/>
    <property type="match status" value="1"/>
</dbReference>
<comment type="similarity">
    <text evidence="2 9">Belongs to the Wnt family.</text>
</comment>
<keyword evidence="6 9" id="KW-0879">Wnt signaling pathway</keyword>
<dbReference type="CDD" id="cd19338">
    <property type="entry name" value="Wnt_Wnt6"/>
    <property type="match status" value="1"/>
</dbReference>
<keyword evidence="4" id="KW-0964">Secreted</keyword>
<dbReference type="RefSeq" id="XP_036365840.1">
    <property type="nucleotide sequence ID" value="XM_036509947.1"/>
</dbReference>
<evidence type="ECO:0000313" key="10">
    <source>
        <dbReference type="Proteomes" id="UP000515154"/>
    </source>
</evidence>
<dbReference type="Proteomes" id="UP000515154">
    <property type="component" value="Linkage group LG16"/>
</dbReference>
<dbReference type="Gene3D" id="3.30.2460.20">
    <property type="match status" value="1"/>
</dbReference>
<dbReference type="AlphaFoldDB" id="A0A7E6FES6"/>
<organism evidence="10 11">
    <name type="scientific">Octopus sinensis</name>
    <name type="common">East Asian common octopus</name>
    <dbReference type="NCBI Taxonomy" id="2607531"/>
    <lineage>
        <taxon>Eukaryota</taxon>
        <taxon>Metazoa</taxon>
        <taxon>Spiralia</taxon>
        <taxon>Lophotrochozoa</taxon>
        <taxon>Mollusca</taxon>
        <taxon>Cephalopoda</taxon>
        <taxon>Coleoidea</taxon>
        <taxon>Octopodiformes</taxon>
        <taxon>Octopoda</taxon>
        <taxon>Incirrata</taxon>
        <taxon>Octopodidae</taxon>
        <taxon>Octopus</taxon>
    </lineage>
</organism>
<dbReference type="InterPro" id="IPR005817">
    <property type="entry name" value="Wnt"/>
</dbReference>
<dbReference type="Pfam" id="PF00110">
    <property type="entry name" value="wnt"/>
    <property type="match status" value="1"/>
</dbReference>
<dbReference type="InterPro" id="IPR043158">
    <property type="entry name" value="Wnt_C"/>
</dbReference>
<keyword evidence="5" id="KW-0272">Extracellular matrix</keyword>
<evidence type="ECO:0000256" key="2">
    <source>
        <dbReference type="ARBA" id="ARBA00005683"/>
    </source>
</evidence>
<gene>
    <name evidence="11" type="primary">LOC115220288</name>
</gene>
<dbReference type="GO" id="GO:0060070">
    <property type="term" value="P:canonical Wnt signaling pathway"/>
    <property type="evidence" value="ECO:0007669"/>
    <property type="project" value="TreeGrafter"/>
</dbReference>